<dbReference type="Gene3D" id="3.30.160.60">
    <property type="entry name" value="Classic Zinc Finger"/>
    <property type="match status" value="2"/>
</dbReference>
<sequence>MGEKPLRCCDCGKGFDASFDLTQHQLVHTGEKLDLCAPCGKGWSQDSLLTQHQQTHFSKKSAP</sequence>
<accession>A0A7K5YWT8</accession>
<keyword evidence="7" id="KW-0539">Nucleus</keyword>
<dbReference type="Proteomes" id="UP000522270">
    <property type="component" value="Unassembled WGS sequence"/>
</dbReference>
<dbReference type="InterPro" id="IPR013087">
    <property type="entry name" value="Znf_C2H2_type"/>
</dbReference>
<evidence type="ECO:0000256" key="3">
    <source>
        <dbReference type="ARBA" id="ARBA00022737"/>
    </source>
</evidence>
<comment type="caution">
    <text evidence="10">The sequence shown here is derived from an EMBL/GenBank/DDBJ whole genome shotgun (WGS) entry which is preliminary data.</text>
</comment>
<keyword evidence="11" id="KW-1185">Reference proteome</keyword>
<evidence type="ECO:0000256" key="8">
    <source>
        <dbReference type="PROSITE-ProRule" id="PRU00042"/>
    </source>
</evidence>
<dbReference type="GO" id="GO:0000978">
    <property type="term" value="F:RNA polymerase II cis-regulatory region sequence-specific DNA binding"/>
    <property type="evidence" value="ECO:0007669"/>
    <property type="project" value="TreeGrafter"/>
</dbReference>
<keyword evidence="2" id="KW-0479">Metal-binding</keyword>
<dbReference type="OrthoDB" id="10004641at2759"/>
<evidence type="ECO:0000313" key="11">
    <source>
        <dbReference type="Proteomes" id="UP000522270"/>
    </source>
</evidence>
<dbReference type="GO" id="GO:0005634">
    <property type="term" value="C:nucleus"/>
    <property type="evidence" value="ECO:0007669"/>
    <property type="project" value="UniProtKB-SubCell"/>
</dbReference>
<dbReference type="FunFam" id="3.30.160.60:FF:001298">
    <property type="entry name" value="zinc finger protein 23 isoform X1"/>
    <property type="match status" value="1"/>
</dbReference>
<dbReference type="PANTHER" id="PTHR23226:SF371">
    <property type="entry name" value="ZINC FINGER PROTEIN 112-LIKE PROTEIN"/>
    <property type="match status" value="1"/>
</dbReference>
<evidence type="ECO:0000256" key="1">
    <source>
        <dbReference type="ARBA" id="ARBA00004123"/>
    </source>
</evidence>
<keyword evidence="4 8" id="KW-0863">Zinc-finger</keyword>
<dbReference type="PROSITE" id="PS50157">
    <property type="entry name" value="ZINC_FINGER_C2H2_2"/>
    <property type="match status" value="2"/>
</dbReference>
<evidence type="ECO:0000256" key="4">
    <source>
        <dbReference type="ARBA" id="ARBA00022771"/>
    </source>
</evidence>
<dbReference type="PANTHER" id="PTHR23226">
    <property type="entry name" value="ZINC FINGER AND SCAN DOMAIN-CONTAINING"/>
    <property type="match status" value="1"/>
</dbReference>
<evidence type="ECO:0000259" key="9">
    <source>
        <dbReference type="PROSITE" id="PS50157"/>
    </source>
</evidence>
<gene>
    <name evidence="10" type="primary">Znf70</name>
    <name evidence="10" type="ORF">PTEBUR_R14866</name>
</gene>
<dbReference type="AlphaFoldDB" id="A0A7K5YWT8"/>
<evidence type="ECO:0000256" key="7">
    <source>
        <dbReference type="ARBA" id="ARBA00023242"/>
    </source>
</evidence>
<dbReference type="SUPFAM" id="SSF57667">
    <property type="entry name" value="beta-beta-alpha zinc fingers"/>
    <property type="match status" value="1"/>
</dbReference>
<keyword evidence="5" id="KW-0862">Zinc</keyword>
<keyword evidence="3" id="KW-0677">Repeat</keyword>
<evidence type="ECO:0000256" key="2">
    <source>
        <dbReference type="ARBA" id="ARBA00022723"/>
    </source>
</evidence>
<name>A0A7K5YWT8_9AVES</name>
<organism evidence="10 11">
    <name type="scientific">Pterocles burchelli</name>
    <dbReference type="NCBI Taxonomy" id="2585816"/>
    <lineage>
        <taxon>Eukaryota</taxon>
        <taxon>Metazoa</taxon>
        <taxon>Chordata</taxon>
        <taxon>Craniata</taxon>
        <taxon>Vertebrata</taxon>
        <taxon>Euteleostomi</taxon>
        <taxon>Archelosauria</taxon>
        <taxon>Archosauria</taxon>
        <taxon>Dinosauria</taxon>
        <taxon>Saurischia</taxon>
        <taxon>Theropoda</taxon>
        <taxon>Coelurosauria</taxon>
        <taxon>Aves</taxon>
        <taxon>Neognathae</taxon>
        <taxon>Neoaves</taxon>
        <taxon>Columbimorphae</taxon>
        <taxon>Pterocliformes</taxon>
        <taxon>Pteroclidae</taxon>
        <taxon>Pterocles</taxon>
    </lineage>
</organism>
<feature type="non-terminal residue" evidence="10">
    <location>
        <position position="1"/>
    </location>
</feature>
<dbReference type="InterPro" id="IPR036236">
    <property type="entry name" value="Znf_C2H2_sf"/>
</dbReference>
<proteinExistence type="predicted"/>
<dbReference type="Pfam" id="PF00096">
    <property type="entry name" value="zf-C2H2"/>
    <property type="match status" value="1"/>
</dbReference>
<feature type="domain" description="C2H2-type" evidence="9">
    <location>
        <begin position="6"/>
        <end position="33"/>
    </location>
</feature>
<evidence type="ECO:0000256" key="5">
    <source>
        <dbReference type="ARBA" id="ARBA00022833"/>
    </source>
</evidence>
<feature type="domain" description="C2H2-type" evidence="9">
    <location>
        <begin position="34"/>
        <end position="61"/>
    </location>
</feature>
<dbReference type="EMBL" id="VYZE01000984">
    <property type="protein sequence ID" value="NWU69789.1"/>
    <property type="molecule type" value="Genomic_DNA"/>
</dbReference>
<keyword evidence="6" id="KW-0238">DNA-binding</keyword>
<reference evidence="10 11" key="1">
    <citation type="submission" date="2019-09" db="EMBL/GenBank/DDBJ databases">
        <title>Bird 10,000 Genomes (B10K) Project - Family phase.</title>
        <authorList>
            <person name="Zhang G."/>
        </authorList>
    </citation>
    <scope>NUCLEOTIDE SEQUENCE [LARGE SCALE GENOMIC DNA]</scope>
    <source>
        <strain evidence="10">B10K-DU-027-49</strain>
        <tissue evidence="10">Muscle</tissue>
    </source>
</reference>
<feature type="non-terminal residue" evidence="10">
    <location>
        <position position="63"/>
    </location>
</feature>
<dbReference type="PROSITE" id="PS00028">
    <property type="entry name" value="ZINC_FINGER_C2H2_1"/>
    <property type="match status" value="2"/>
</dbReference>
<protein>
    <submittedName>
        <fullName evidence="10">ZNF70 protein</fullName>
    </submittedName>
</protein>
<evidence type="ECO:0000256" key="6">
    <source>
        <dbReference type="ARBA" id="ARBA00023125"/>
    </source>
</evidence>
<evidence type="ECO:0000313" key="10">
    <source>
        <dbReference type="EMBL" id="NWU69789.1"/>
    </source>
</evidence>
<dbReference type="GO" id="GO:0008270">
    <property type="term" value="F:zinc ion binding"/>
    <property type="evidence" value="ECO:0007669"/>
    <property type="project" value="UniProtKB-KW"/>
</dbReference>
<comment type="subcellular location">
    <subcellularLocation>
        <location evidence="1">Nucleus</location>
    </subcellularLocation>
</comment>
<dbReference type="GO" id="GO:0000981">
    <property type="term" value="F:DNA-binding transcription factor activity, RNA polymerase II-specific"/>
    <property type="evidence" value="ECO:0007669"/>
    <property type="project" value="TreeGrafter"/>
</dbReference>